<evidence type="ECO:0000256" key="27">
    <source>
        <dbReference type="SAM" id="SignalP"/>
    </source>
</evidence>
<dbReference type="Gene3D" id="2.60.40.10">
    <property type="entry name" value="Immunoglobulins"/>
    <property type="match status" value="1"/>
</dbReference>
<evidence type="ECO:0000313" key="32">
    <source>
        <dbReference type="EMBL" id="KAJ8950729.1"/>
    </source>
</evidence>
<dbReference type="InterPro" id="IPR036179">
    <property type="entry name" value="Ig-like_dom_sf"/>
</dbReference>
<organism evidence="32 33">
    <name type="scientific">Aromia moschata</name>
    <dbReference type="NCBI Taxonomy" id="1265417"/>
    <lineage>
        <taxon>Eukaryota</taxon>
        <taxon>Metazoa</taxon>
        <taxon>Ecdysozoa</taxon>
        <taxon>Arthropoda</taxon>
        <taxon>Hexapoda</taxon>
        <taxon>Insecta</taxon>
        <taxon>Pterygota</taxon>
        <taxon>Neoptera</taxon>
        <taxon>Endopterygota</taxon>
        <taxon>Coleoptera</taxon>
        <taxon>Polyphaga</taxon>
        <taxon>Cucujiformia</taxon>
        <taxon>Chrysomeloidea</taxon>
        <taxon>Cerambycidae</taxon>
        <taxon>Cerambycinae</taxon>
        <taxon>Callichromatini</taxon>
        <taxon>Aromia</taxon>
    </lineage>
</organism>
<dbReference type="InterPro" id="IPR013783">
    <property type="entry name" value="Ig-like_fold"/>
</dbReference>
<evidence type="ECO:0000256" key="7">
    <source>
        <dbReference type="ARBA" id="ARBA00022692"/>
    </source>
</evidence>
<keyword evidence="14" id="KW-0829">Tyrosine-protein kinase</keyword>
<proteinExistence type="predicted"/>
<dbReference type="InterPro" id="IPR020635">
    <property type="entry name" value="Tyr_kinase_cat_dom"/>
</dbReference>
<evidence type="ECO:0000256" key="25">
    <source>
        <dbReference type="SAM" id="MobiDB-lite"/>
    </source>
</evidence>
<dbReference type="Gene3D" id="3.30.200.20">
    <property type="entry name" value="Phosphorylase Kinase, domain 1"/>
    <property type="match status" value="1"/>
</dbReference>
<evidence type="ECO:0000256" key="5">
    <source>
        <dbReference type="ARBA" id="ARBA00022572"/>
    </source>
</evidence>
<evidence type="ECO:0000256" key="8">
    <source>
        <dbReference type="ARBA" id="ARBA00022741"/>
    </source>
</evidence>
<dbReference type="InterPro" id="IPR038178">
    <property type="entry name" value="Kringle_sf"/>
</dbReference>
<keyword evidence="4" id="KW-0597">Phosphoprotein</keyword>
<dbReference type="InterPro" id="IPR011009">
    <property type="entry name" value="Kinase-like_dom_sf"/>
</dbReference>
<dbReference type="PROSITE" id="PS50011">
    <property type="entry name" value="PROTEIN_KINASE_DOM"/>
    <property type="match status" value="1"/>
</dbReference>
<dbReference type="InterPro" id="IPR001245">
    <property type="entry name" value="Ser-Thr/Tyr_kinase_cat_dom"/>
</dbReference>
<dbReference type="PIRSF" id="PIRSF000615">
    <property type="entry name" value="TyrPK_CSF1-R"/>
    <property type="match status" value="1"/>
</dbReference>
<evidence type="ECO:0000256" key="11">
    <source>
        <dbReference type="ARBA" id="ARBA00022989"/>
    </source>
</evidence>
<keyword evidence="13 26" id="KW-0472">Membrane</keyword>
<feature type="domain" description="Kringle" evidence="30">
    <location>
        <begin position="396"/>
        <end position="468"/>
    </location>
</feature>
<dbReference type="AlphaFoldDB" id="A0AAV8YGE9"/>
<dbReference type="EMBL" id="JAPWTK010000095">
    <property type="protein sequence ID" value="KAJ8950729.1"/>
    <property type="molecule type" value="Genomic_DNA"/>
</dbReference>
<dbReference type="InterPro" id="IPR013098">
    <property type="entry name" value="Ig_I-set"/>
</dbReference>
<evidence type="ECO:0000256" key="2">
    <source>
        <dbReference type="ARBA" id="ARBA00004479"/>
    </source>
</evidence>
<dbReference type="Gene3D" id="2.40.20.10">
    <property type="entry name" value="Plasminogen Kringle 4"/>
    <property type="match status" value="1"/>
</dbReference>
<keyword evidence="9" id="KW-0418">Kinase</keyword>
<keyword evidence="5 23" id="KW-0420">Kringle</keyword>
<feature type="domain" description="Ig-like" evidence="31">
    <location>
        <begin position="56"/>
        <end position="141"/>
    </location>
</feature>
<dbReference type="GO" id="GO:0030182">
    <property type="term" value="P:neuron differentiation"/>
    <property type="evidence" value="ECO:0007669"/>
    <property type="project" value="UniProtKB-ARBA"/>
</dbReference>
<dbReference type="GO" id="GO:0045202">
    <property type="term" value="C:synapse"/>
    <property type="evidence" value="ECO:0007669"/>
    <property type="project" value="UniProtKB-SubCell"/>
</dbReference>
<gene>
    <name evidence="32" type="ORF">NQ318_011220</name>
</gene>
<dbReference type="SUPFAM" id="SSF56112">
    <property type="entry name" value="Protein kinase-like (PK-like)"/>
    <property type="match status" value="1"/>
</dbReference>
<dbReference type="GO" id="GO:0012505">
    <property type="term" value="C:endomembrane system"/>
    <property type="evidence" value="ECO:0007669"/>
    <property type="project" value="UniProtKB-SubCell"/>
</dbReference>
<dbReference type="PRINTS" id="PR00018">
    <property type="entry name" value="KRINGLE"/>
</dbReference>
<keyword evidence="15" id="KW-1015">Disulfide bond</keyword>
<dbReference type="SUPFAM" id="SSF48726">
    <property type="entry name" value="Immunoglobulin"/>
    <property type="match status" value="1"/>
</dbReference>
<dbReference type="InterPro" id="IPR013806">
    <property type="entry name" value="Kringle-like"/>
</dbReference>
<dbReference type="FunFam" id="1.10.510.10:FF:001512">
    <property type="entry name" value="Receptor tyrosine-protein kinase erbB-2"/>
    <property type="match status" value="1"/>
</dbReference>
<protein>
    <recommendedName>
        <fullName evidence="3">receptor protein-tyrosine kinase</fullName>
        <ecNumber evidence="3">2.7.10.1</ecNumber>
    </recommendedName>
</protein>
<dbReference type="InterPro" id="IPR050122">
    <property type="entry name" value="RTK"/>
</dbReference>
<dbReference type="InterPro" id="IPR041775">
    <property type="entry name" value="Ror-like_CRD"/>
</dbReference>
<dbReference type="CDD" id="cd00108">
    <property type="entry name" value="KR"/>
    <property type="match status" value="1"/>
</dbReference>
<keyword evidence="6" id="KW-0808">Transferase</keyword>
<dbReference type="GO" id="GO:0051130">
    <property type="term" value="P:positive regulation of cellular component organization"/>
    <property type="evidence" value="ECO:0007669"/>
    <property type="project" value="UniProtKB-ARBA"/>
</dbReference>
<dbReference type="GO" id="GO:0048468">
    <property type="term" value="P:cell development"/>
    <property type="evidence" value="ECO:0007669"/>
    <property type="project" value="UniProtKB-ARBA"/>
</dbReference>
<evidence type="ECO:0000313" key="33">
    <source>
        <dbReference type="Proteomes" id="UP001162162"/>
    </source>
</evidence>
<dbReference type="Pfam" id="PF07714">
    <property type="entry name" value="PK_Tyr_Ser-Thr"/>
    <property type="match status" value="1"/>
</dbReference>
<dbReference type="InterPro" id="IPR007110">
    <property type="entry name" value="Ig-like_dom"/>
</dbReference>
<feature type="compositionally biased region" description="Basic and acidic residues" evidence="25">
    <location>
        <begin position="908"/>
        <end position="917"/>
    </location>
</feature>
<dbReference type="GO" id="GO:0046872">
    <property type="term" value="F:metal ion binding"/>
    <property type="evidence" value="ECO:0007669"/>
    <property type="project" value="UniProtKB-KW"/>
</dbReference>
<keyword evidence="22" id="KW-0460">Magnesium</keyword>
<evidence type="ECO:0000256" key="12">
    <source>
        <dbReference type="ARBA" id="ARBA00023018"/>
    </source>
</evidence>
<reference evidence="32" key="1">
    <citation type="journal article" date="2023" name="Insect Mol. Biol.">
        <title>Genome sequencing provides insights into the evolution of gene families encoding plant cell wall-degrading enzymes in longhorned beetles.</title>
        <authorList>
            <person name="Shin N.R."/>
            <person name="Okamura Y."/>
            <person name="Kirsch R."/>
            <person name="Pauchet Y."/>
        </authorList>
    </citation>
    <scope>NUCLEOTIDE SEQUENCE</scope>
    <source>
        <strain evidence="32">AMC_N1</strain>
    </source>
</reference>
<evidence type="ECO:0000256" key="26">
    <source>
        <dbReference type="SAM" id="Phobius"/>
    </source>
</evidence>
<dbReference type="PRINTS" id="PR00109">
    <property type="entry name" value="TYRKINASE"/>
</dbReference>
<feature type="compositionally biased region" description="Polar residues" evidence="25">
    <location>
        <begin position="918"/>
        <end position="927"/>
    </location>
</feature>
<dbReference type="GO" id="GO:0043235">
    <property type="term" value="C:receptor complex"/>
    <property type="evidence" value="ECO:0007669"/>
    <property type="project" value="TreeGrafter"/>
</dbReference>
<dbReference type="Proteomes" id="UP001162162">
    <property type="component" value="Unassembled WGS sequence"/>
</dbReference>
<dbReference type="Pfam" id="PF00051">
    <property type="entry name" value="Kringle"/>
    <property type="match status" value="1"/>
</dbReference>
<feature type="binding site" evidence="22">
    <location>
        <position position="696"/>
    </location>
    <ligand>
        <name>Mg(2+)</name>
        <dbReference type="ChEBI" id="CHEBI:18420"/>
    </ligand>
</feature>
<dbReference type="PANTHER" id="PTHR24416">
    <property type="entry name" value="TYROSINE-PROTEIN KINASE RECEPTOR"/>
    <property type="match status" value="1"/>
</dbReference>
<comment type="subcellular location">
    <subcellularLocation>
        <location evidence="1">Endomembrane system</location>
    </subcellularLocation>
    <subcellularLocation>
        <location evidence="2">Membrane</location>
        <topology evidence="2">Single-pass type I membrane protein</topology>
    </subcellularLocation>
    <subcellularLocation>
        <location evidence="18">Synapse</location>
    </subcellularLocation>
</comment>
<dbReference type="PROSITE" id="PS00107">
    <property type="entry name" value="PROTEIN_KINASE_ATP"/>
    <property type="match status" value="1"/>
</dbReference>
<feature type="chain" id="PRO_5043563886" description="receptor protein-tyrosine kinase" evidence="27">
    <location>
        <begin position="18"/>
        <end position="938"/>
    </location>
</feature>
<dbReference type="Gene3D" id="1.10.2000.10">
    <property type="entry name" value="Frizzled cysteine-rich domain"/>
    <property type="match status" value="1"/>
</dbReference>
<dbReference type="GO" id="GO:0004714">
    <property type="term" value="F:transmembrane receptor protein tyrosine kinase activity"/>
    <property type="evidence" value="ECO:0007669"/>
    <property type="project" value="UniProtKB-EC"/>
</dbReference>
<keyword evidence="10 21" id="KW-0067">ATP-binding</keyword>
<keyword evidence="33" id="KW-1185">Reference proteome</keyword>
<feature type="binding site" evidence="24">
    <location>
        <position position="594"/>
    </location>
    <ligand>
        <name>ATP</name>
        <dbReference type="ChEBI" id="CHEBI:30616"/>
    </ligand>
</feature>
<dbReference type="InterPro" id="IPR020067">
    <property type="entry name" value="Frizzled_dom"/>
</dbReference>
<dbReference type="PROSITE" id="PS50038">
    <property type="entry name" value="FZ"/>
    <property type="match status" value="1"/>
</dbReference>
<evidence type="ECO:0000256" key="14">
    <source>
        <dbReference type="ARBA" id="ARBA00023137"/>
    </source>
</evidence>
<evidence type="ECO:0000256" key="9">
    <source>
        <dbReference type="ARBA" id="ARBA00022777"/>
    </source>
</evidence>
<evidence type="ECO:0000259" key="30">
    <source>
        <dbReference type="PROSITE" id="PS50070"/>
    </source>
</evidence>
<evidence type="ECO:0000256" key="23">
    <source>
        <dbReference type="PROSITE-ProRule" id="PRU00121"/>
    </source>
</evidence>
<keyword evidence="27" id="KW-0732">Signal</keyword>
<dbReference type="InterPro" id="IPR017441">
    <property type="entry name" value="Protein_kinase_ATP_BS"/>
</dbReference>
<evidence type="ECO:0000259" key="29">
    <source>
        <dbReference type="PROSITE" id="PS50038"/>
    </source>
</evidence>
<feature type="domain" description="FZ" evidence="29">
    <location>
        <begin position="220"/>
        <end position="384"/>
    </location>
</feature>
<feature type="compositionally biased region" description="Polar residues" evidence="25">
    <location>
        <begin position="832"/>
        <end position="848"/>
    </location>
</feature>
<dbReference type="SUPFAM" id="SSF57440">
    <property type="entry name" value="Kringle-like"/>
    <property type="match status" value="1"/>
</dbReference>
<keyword evidence="11 26" id="KW-1133">Transmembrane helix</keyword>
<dbReference type="InterPro" id="IPR036790">
    <property type="entry name" value="Frizzled_dom_sf"/>
</dbReference>
<dbReference type="InterPro" id="IPR008266">
    <property type="entry name" value="Tyr_kinase_AS"/>
</dbReference>
<keyword evidence="17" id="KW-0325">Glycoprotein</keyword>
<evidence type="ECO:0000256" key="10">
    <source>
        <dbReference type="ARBA" id="ARBA00022840"/>
    </source>
</evidence>
<comment type="caution">
    <text evidence="32">The sequence shown here is derived from an EMBL/GenBank/DDBJ whole genome shotgun (WGS) entry which is preliminary data.</text>
</comment>
<feature type="signal peptide" evidence="27">
    <location>
        <begin position="1"/>
        <end position="17"/>
    </location>
</feature>
<keyword evidence="16" id="KW-0675">Receptor</keyword>
<dbReference type="GO" id="GO:0005886">
    <property type="term" value="C:plasma membrane"/>
    <property type="evidence" value="ECO:0007669"/>
    <property type="project" value="TreeGrafter"/>
</dbReference>
<evidence type="ECO:0000256" key="18">
    <source>
        <dbReference type="ARBA" id="ARBA00034103"/>
    </source>
</evidence>
<evidence type="ECO:0000256" key="6">
    <source>
        <dbReference type="ARBA" id="ARBA00022679"/>
    </source>
</evidence>
<dbReference type="GO" id="GO:0007169">
    <property type="term" value="P:cell surface receptor protein tyrosine kinase signaling pathway"/>
    <property type="evidence" value="ECO:0007669"/>
    <property type="project" value="TreeGrafter"/>
</dbReference>
<comment type="caution">
    <text evidence="23">Lacks conserved residue(s) required for the propagation of feature annotation.</text>
</comment>
<comment type="catalytic activity">
    <reaction evidence="19">
        <text>L-tyrosyl-[protein] + ATP = O-phospho-L-tyrosyl-[protein] + ADP + H(+)</text>
        <dbReference type="Rhea" id="RHEA:10596"/>
        <dbReference type="Rhea" id="RHEA-COMP:10136"/>
        <dbReference type="Rhea" id="RHEA-COMP:20101"/>
        <dbReference type="ChEBI" id="CHEBI:15378"/>
        <dbReference type="ChEBI" id="CHEBI:30616"/>
        <dbReference type="ChEBI" id="CHEBI:46858"/>
        <dbReference type="ChEBI" id="CHEBI:61978"/>
        <dbReference type="ChEBI" id="CHEBI:456216"/>
        <dbReference type="EC" id="2.7.10.1"/>
    </reaction>
</comment>
<dbReference type="PROSITE" id="PS00109">
    <property type="entry name" value="PROTEIN_KINASE_TYR"/>
    <property type="match status" value="1"/>
</dbReference>
<evidence type="ECO:0000256" key="1">
    <source>
        <dbReference type="ARBA" id="ARBA00004308"/>
    </source>
</evidence>
<dbReference type="InterPro" id="IPR000001">
    <property type="entry name" value="Kringle"/>
</dbReference>
<evidence type="ECO:0000256" key="20">
    <source>
        <dbReference type="PIRSR" id="PIRSR000615-1"/>
    </source>
</evidence>
<evidence type="ECO:0000256" key="24">
    <source>
        <dbReference type="PROSITE-ProRule" id="PRU10141"/>
    </source>
</evidence>
<accession>A0AAV8YGE9</accession>
<dbReference type="PROSITE" id="PS50070">
    <property type="entry name" value="KRINGLE_2"/>
    <property type="match status" value="1"/>
</dbReference>
<evidence type="ECO:0000259" key="31">
    <source>
        <dbReference type="PROSITE" id="PS50835"/>
    </source>
</evidence>
<evidence type="ECO:0000256" key="17">
    <source>
        <dbReference type="ARBA" id="ARBA00023180"/>
    </source>
</evidence>
<feature type="binding site" evidence="21">
    <location>
        <position position="695"/>
    </location>
    <ligand>
        <name>ATP</name>
        <dbReference type="ChEBI" id="CHEBI:30616"/>
    </ligand>
</feature>
<evidence type="ECO:0000256" key="3">
    <source>
        <dbReference type="ARBA" id="ARBA00011902"/>
    </source>
</evidence>
<evidence type="ECO:0000256" key="15">
    <source>
        <dbReference type="ARBA" id="ARBA00023157"/>
    </source>
</evidence>
<feature type="transmembrane region" description="Helical" evidence="26">
    <location>
        <begin position="469"/>
        <end position="496"/>
    </location>
</feature>
<evidence type="ECO:0000259" key="28">
    <source>
        <dbReference type="PROSITE" id="PS50011"/>
    </source>
</evidence>
<evidence type="ECO:0000256" key="4">
    <source>
        <dbReference type="ARBA" id="ARBA00022553"/>
    </source>
</evidence>
<dbReference type="PROSITE" id="PS50835">
    <property type="entry name" value="IG_LIKE"/>
    <property type="match status" value="1"/>
</dbReference>
<feature type="domain" description="Protein kinase" evidence="28">
    <location>
        <begin position="563"/>
        <end position="811"/>
    </location>
</feature>
<keyword evidence="8 21" id="KW-0547">Nucleotide-binding</keyword>
<dbReference type="GO" id="GO:0005524">
    <property type="term" value="F:ATP binding"/>
    <property type="evidence" value="ECO:0007669"/>
    <property type="project" value="UniProtKB-UniRule"/>
</dbReference>
<dbReference type="EC" id="2.7.10.1" evidence="3"/>
<evidence type="ECO:0000256" key="21">
    <source>
        <dbReference type="PIRSR" id="PIRSR000615-2"/>
    </source>
</evidence>
<dbReference type="SMART" id="SM00219">
    <property type="entry name" value="TyrKc"/>
    <property type="match status" value="1"/>
</dbReference>
<evidence type="ECO:0000256" key="16">
    <source>
        <dbReference type="ARBA" id="ARBA00023170"/>
    </source>
</evidence>
<dbReference type="CDD" id="cd07459">
    <property type="entry name" value="CRD_TK_ROR_like"/>
    <property type="match status" value="1"/>
</dbReference>
<keyword evidence="12" id="KW-0770">Synapse</keyword>
<sequence length="938" mass="106669">MFAGMSQVIFFFVSVFATLEDYEDYEDYDDFSNTNSTTNGSLIFTKELVNITRASGKTAKLTCEVQNLDANNTNIKVWFIWKHNEGPVEADTTFKIRNLKLKDNIVRSVLRISKLEFFNRGFYDCIASNGIDKIKSTGFLEINPEIHKWGSTDINTLKIDSTNPDSFGEITTYLPNTAGKANTGDYLSTVGSKSKTFSAPIEFDLDSTGKLMENVPIYNHSEPFCQIYRGQRCKDYLADKYVFVQPPHTQKDIEDKLYAAFLVISQSNDISASCNKFAQPSICFSAFPLCKDPKQINMYQTNHLSEFRTATEENKRKFKTIRTKLTNSLRRICRDECLLLENELCSKEYSIAKRHLVIGQIMELEVCEQLPLEREASSKHCLTLGVGDLTLNREEKCYWDRGKLYRGDQDRAVSGEKCLRWSHQFHIPPSEYPELAGHNYCRNPGETEQEPFCFVEQNRKETCGISKCVYIYGLYVTAIAIVIAIMLAVIFGYCFWKRKNKISKNLQSKDFPQVNKNIYGNPGPSSPHGTEHLIATSCSPQRNHHNSNKNGIQTVPQYTYKEVRFIDELGEGAFGKVYKGELKMKTGKIFVAVKSLKENASAKTQADFQREIELISELKHPNIICLLGVVMKQEPMCMLFEYMSEGDLHEFLIANSPEEGKCLTHDQFLDMAIQIAQGMEYLSSSHYVHRDLAARNCLVSKDLVVKISDFGLSRDMYSCDYYRVQSKSLLPVRWMPPESILYGKFTTESDVWSYGPYYGYNNQEVINMIRSRKLLPCPDACPSYCYALMVECWAEQANRRPNFSEIAHRLKVWKQSGTTNGAYFKTAPTPLKHSQGSKSSHTSDSQTACPIAENPPMSFTWERDRHKPTSSRLNDSQSSLTSRTSSLGNTTQSTNLSSDARRERRPRKTVDSVEKLNPKNTVVSSSGNGEGVETKISF</sequence>
<evidence type="ECO:0000256" key="13">
    <source>
        <dbReference type="ARBA" id="ARBA00023136"/>
    </source>
</evidence>
<dbReference type="PANTHER" id="PTHR24416:SF611">
    <property type="entry name" value="TYROSINE-PROTEIN KINASE TRANSMEMBRANE RECEPTOR ROR"/>
    <property type="match status" value="1"/>
</dbReference>
<feature type="active site" description="Proton acceptor" evidence="20">
    <location>
        <position position="691"/>
    </location>
</feature>
<feature type="region of interest" description="Disordered" evidence="25">
    <location>
        <begin position="823"/>
        <end position="938"/>
    </location>
</feature>
<dbReference type="InterPro" id="IPR000719">
    <property type="entry name" value="Prot_kinase_dom"/>
</dbReference>
<dbReference type="GO" id="GO:0050793">
    <property type="term" value="P:regulation of developmental process"/>
    <property type="evidence" value="ECO:0007669"/>
    <property type="project" value="UniProtKB-ARBA"/>
</dbReference>
<dbReference type="FunFam" id="3.30.200.20:FF:000539">
    <property type="entry name" value="Tyrosine-protein kinase receptor"/>
    <property type="match status" value="1"/>
</dbReference>
<evidence type="ECO:0000256" key="19">
    <source>
        <dbReference type="ARBA" id="ARBA00051243"/>
    </source>
</evidence>
<dbReference type="SMART" id="SM00130">
    <property type="entry name" value="KR"/>
    <property type="match status" value="1"/>
</dbReference>
<evidence type="ECO:0000256" key="22">
    <source>
        <dbReference type="PIRSR" id="PIRSR000615-3"/>
    </source>
</evidence>
<dbReference type="Gene3D" id="1.10.510.10">
    <property type="entry name" value="Transferase(Phosphotransferase) domain 1"/>
    <property type="match status" value="1"/>
</dbReference>
<dbReference type="GO" id="GO:0017147">
    <property type="term" value="F:Wnt-protein binding"/>
    <property type="evidence" value="ECO:0007669"/>
    <property type="project" value="TreeGrafter"/>
</dbReference>
<dbReference type="Pfam" id="PF07679">
    <property type="entry name" value="I-set"/>
    <property type="match status" value="1"/>
</dbReference>
<feature type="compositionally biased region" description="Low complexity" evidence="25">
    <location>
        <begin position="876"/>
        <end position="891"/>
    </location>
</feature>
<keyword evidence="22" id="KW-0479">Metal-binding</keyword>
<keyword evidence="7 26" id="KW-0812">Transmembrane</keyword>
<feature type="binding site" evidence="22">
    <location>
        <position position="709"/>
    </location>
    <ligand>
        <name>Mg(2+)</name>
        <dbReference type="ChEBI" id="CHEBI:18420"/>
    </ligand>
</feature>
<name>A0AAV8YGE9_9CUCU</name>